<evidence type="ECO:0000313" key="3">
    <source>
        <dbReference type="Proteomes" id="UP000799770"/>
    </source>
</evidence>
<keyword evidence="3" id="KW-1185">Reference proteome</keyword>
<keyword evidence="1" id="KW-0812">Transmembrane</keyword>
<reference evidence="2" key="1">
    <citation type="journal article" date="2020" name="Stud. Mycol.">
        <title>101 Dothideomycetes genomes: a test case for predicting lifestyles and emergence of pathogens.</title>
        <authorList>
            <person name="Haridas S."/>
            <person name="Albert R."/>
            <person name="Binder M."/>
            <person name="Bloem J."/>
            <person name="Labutti K."/>
            <person name="Salamov A."/>
            <person name="Andreopoulos B."/>
            <person name="Baker S."/>
            <person name="Barry K."/>
            <person name="Bills G."/>
            <person name="Bluhm B."/>
            <person name="Cannon C."/>
            <person name="Castanera R."/>
            <person name="Culley D."/>
            <person name="Daum C."/>
            <person name="Ezra D."/>
            <person name="Gonzalez J."/>
            <person name="Henrissat B."/>
            <person name="Kuo A."/>
            <person name="Liang C."/>
            <person name="Lipzen A."/>
            <person name="Lutzoni F."/>
            <person name="Magnuson J."/>
            <person name="Mondo S."/>
            <person name="Nolan M."/>
            <person name="Ohm R."/>
            <person name="Pangilinan J."/>
            <person name="Park H.-J."/>
            <person name="Ramirez L."/>
            <person name="Alfaro M."/>
            <person name="Sun H."/>
            <person name="Tritt A."/>
            <person name="Yoshinaga Y."/>
            <person name="Zwiers L.-H."/>
            <person name="Turgeon B."/>
            <person name="Goodwin S."/>
            <person name="Spatafora J."/>
            <person name="Crous P."/>
            <person name="Grigoriev I."/>
        </authorList>
    </citation>
    <scope>NUCLEOTIDE SEQUENCE</scope>
    <source>
        <strain evidence="2">CBS 627.86</strain>
    </source>
</reference>
<keyword evidence="2" id="KW-0378">Hydrolase</keyword>
<organism evidence="2 3">
    <name type="scientific">Lophiotrema nucula</name>
    <dbReference type="NCBI Taxonomy" id="690887"/>
    <lineage>
        <taxon>Eukaryota</taxon>
        <taxon>Fungi</taxon>
        <taxon>Dikarya</taxon>
        <taxon>Ascomycota</taxon>
        <taxon>Pezizomycotina</taxon>
        <taxon>Dothideomycetes</taxon>
        <taxon>Pleosporomycetidae</taxon>
        <taxon>Pleosporales</taxon>
        <taxon>Lophiotremataceae</taxon>
        <taxon>Lophiotrema</taxon>
    </lineage>
</organism>
<proteinExistence type="predicted"/>
<gene>
    <name evidence="2" type="ORF">BDV96DRAFT_655761</name>
</gene>
<accession>A0A6A5YEH4</accession>
<keyword evidence="1" id="KW-0472">Membrane</keyword>
<dbReference type="InterPro" id="IPR029058">
    <property type="entry name" value="AB_hydrolase_fold"/>
</dbReference>
<dbReference type="Gene3D" id="3.40.50.1820">
    <property type="entry name" value="alpha/beta hydrolase"/>
    <property type="match status" value="1"/>
</dbReference>
<dbReference type="OrthoDB" id="446723at2759"/>
<dbReference type="EMBL" id="ML977385">
    <property type="protein sequence ID" value="KAF2105300.1"/>
    <property type="molecule type" value="Genomic_DNA"/>
</dbReference>
<dbReference type="GO" id="GO:0016787">
    <property type="term" value="F:hydrolase activity"/>
    <property type="evidence" value="ECO:0007669"/>
    <property type="project" value="UniProtKB-KW"/>
</dbReference>
<protein>
    <submittedName>
        <fullName evidence="2">Alpha/Beta hydrolase protein</fullName>
    </submittedName>
</protein>
<feature type="transmembrane region" description="Helical" evidence="1">
    <location>
        <begin position="12"/>
        <end position="33"/>
    </location>
</feature>
<name>A0A6A5YEH4_9PLEO</name>
<evidence type="ECO:0000313" key="2">
    <source>
        <dbReference type="EMBL" id="KAF2105300.1"/>
    </source>
</evidence>
<keyword evidence="1" id="KW-1133">Transmembrane helix</keyword>
<dbReference type="AlphaFoldDB" id="A0A6A5YEH4"/>
<dbReference type="PANTHER" id="PTHR12277">
    <property type="entry name" value="ALPHA/BETA HYDROLASE DOMAIN-CONTAINING PROTEIN"/>
    <property type="match status" value="1"/>
</dbReference>
<sequence>MAWNPLLKKSFYVVAAGAWTWALFLVLLLNPWFQRHALYAHTIHSGFWHNVSNPEEFGFAKGQVQPFTLKTADGESLFCWHVLPLDVYLEHENEIVQKTTGLVEDLKETVGYRILKKDEGSKVVINFHGNAGHVAQGHRPSTYRSISSIPHTHLLTCDYRGFGKSTLLKAPNIPTESGLITDGISLINYILADLGHPSSRTVLLGQSLGTAVTTASALYFTDPESTLLPTDITPPQDAVQSKGGFAGIVLVSPFPSLPVLLETYRIFGILPILSPLRGYPKIAKFVNARIVDRWPTLERLTALLAPSGKGDSRGGSGCDGVRLTLLHARNDQDIDFRLSEDIYATLESQILSSSSSSESHSHSSVLEERRSIHGGERVKRGAFAYRRVEDAESTKNDGGGKSVELEIVRYGGHNEVVGFAQVSLAVRRAFREAEAEAEEGKARFRVGLDVE</sequence>
<evidence type="ECO:0000256" key="1">
    <source>
        <dbReference type="SAM" id="Phobius"/>
    </source>
</evidence>
<dbReference type="Proteomes" id="UP000799770">
    <property type="component" value="Unassembled WGS sequence"/>
</dbReference>
<dbReference type="SUPFAM" id="SSF53474">
    <property type="entry name" value="alpha/beta-Hydrolases"/>
    <property type="match status" value="1"/>
</dbReference>
<dbReference type="PANTHER" id="PTHR12277:SF81">
    <property type="entry name" value="PROTEIN ABHD13"/>
    <property type="match status" value="1"/>
</dbReference>